<dbReference type="Pfam" id="PF01507">
    <property type="entry name" value="PAPS_reduct"/>
    <property type="match status" value="1"/>
</dbReference>
<evidence type="ECO:0000313" key="2">
    <source>
        <dbReference type="EMBL" id="AEM38138.1"/>
    </source>
</evidence>
<reference evidence="2 3" key="1">
    <citation type="journal article" date="2011" name="Stand. Genomic Sci.">
        <title>Complete genome sequence of the hyperthermophilic chemolithoautotroph Pyrolobus fumarii type strain (1A).</title>
        <authorList>
            <person name="Anderson I."/>
            <person name="Goker M."/>
            <person name="Nolan M."/>
            <person name="Lucas S."/>
            <person name="Hammon N."/>
            <person name="Deshpande S."/>
            <person name="Cheng J.F."/>
            <person name="Tapia R."/>
            <person name="Han C."/>
            <person name="Goodwin L."/>
            <person name="Pitluck S."/>
            <person name="Huntemann M."/>
            <person name="Liolios K."/>
            <person name="Ivanova N."/>
            <person name="Pagani I."/>
            <person name="Mavromatis K."/>
            <person name="Ovchinikova G."/>
            <person name="Pati A."/>
            <person name="Chen A."/>
            <person name="Palaniappan K."/>
            <person name="Land M."/>
            <person name="Hauser L."/>
            <person name="Brambilla E.M."/>
            <person name="Huber H."/>
            <person name="Yasawong M."/>
            <person name="Rohde M."/>
            <person name="Spring S."/>
            <person name="Abt B."/>
            <person name="Sikorski J."/>
            <person name="Wirth R."/>
            <person name="Detter J.C."/>
            <person name="Woyke T."/>
            <person name="Bristow J."/>
            <person name="Eisen J.A."/>
            <person name="Markowitz V."/>
            <person name="Hugenholtz P."/>
            <person name="Kyrpides N.C."/>
            <person name="Klenk H.P."/>
            <person name="Lapidus A."/>
        </authorList>
    </citation>
    <scope>NUCLEOTIDE SEQUENCE [LARGE SCALE GENOMIC DNA]</scope>
    <source>
        <strain evidence="3">DSM 11204 / 1A</strain>
    </source>
</reference>
<dbReference type="PANTHER" id="PTHR43196:SF2">
    <property type="entry name" value="PHOSPHOADENOSINE PHOSPHOSULFATE REDUCTASE"/>
    <property type="match status" value="1"/>
</dbReference>
<dbReference type="OrthoDB" id="5817at2157"/>
<organism evidence="2 3">
    <name type="scientific">Pyrolobus fumarii (strain DSM 11204 / 1A)</name>
    <dbReference type="NCBI Taxonomy" id="694429"/>
    <lineage>
        <taxon>Archaea</taxon>
        <taxon>Thermoproteota</taxon>
        <taxon>Thermoprotei</taxon>
        <taxon>Desulfurococcales</taxon>
        <taxon>Pyrodictiaceae</taxon>
        <taxon>Pyrolobus</taxon>
    </lineage>
</organism>
<dbReference type="Gene3D" id="3.40.50.620">
    <property type="entry name" value="HUPs"/>
    <property type="match status" value="1"/>
</dbReference>
<evidence type="ECO:0000259" key="1">
    <source>
        <dbReference type="Pfam" id="PF01507"/>
    </source>
</evidence>
<dbReference type="EMBL" id="CP002838">
    <property type="protein sequence ID" value="AEM38138.1"/>
    <property type="molecule type" value="Genomic_DNA"/>
</dbReference>
<dbReference type="Proteomes" id="UP000001037">
    <property type="component" value="Chromosome"/>
</dbReference>
<dbReference type="STRING" id="694429.Pyrfu_0266"/>
<sequence>MTELYPVIRNGRAELLQGGAAEAVVHYDLDHRLLRAIFWLDKERGADVTKFLERDGTLRIGDIRIPYRLWVLAAPYVHAYTLTKLEDHVDRLVKLVGKELRGRRVALGYSGGKDSTAALLVLLALAEKLGLKLDVLYIHIPYIESPRNVKFVEEVAKRLSIDIEIIEAPRRKFRSYLLWRGLPRRGDRWCTFFKVKPMREYKKRHRGALEVVADRIMEAPKRLEKLAAPASRHEYLSGRKFRPTYLMTLLDVVKLTREADLVHPAYFDGLPRVACTLCPFKSLHEFTVIEELEDPGFIETVLKKEHRKWYSDIPYEVFAEHHLWRYPRKEAILVYRAKQVLEKMLERGEVEEVKAREVNENYRSLWVESLPEAPILNPPDVAARVLSARIVKPVPPRTTDKVTRQDETEAQQ</sequence>
<dbReference type="InterPro" id="IPR002500">
    <property type="entry name" value="PAPS_reduct_dom"/>
</dbReference>
<feature type="domain" description="Phosphoadenosine phosphosulphate reductase" evidence="1">
    <location>
        <begin position="105"/>
        <end position="279"/>
    </location>
</feature>
<dbReference type="GeneID" id="11139908"/>
<accession>G0EF95</accession>
<dbReference type="HOGENOM" id="CLU_743183_0_0_2"/>
<gene>
    <name evidence="2" type="ordered locus">Pyrfu_0266</name>
</gene>
<dbReference type="KEGG" id="pfm:Pyrfu_0266"/>
<keyword evidence="3" id="KW-1185">Reference proteome</keyword>
<dbReference type="eggNOG" id="arCOG00075">
    <property type="taxonomic scope" value="Archaea"/>
</dbReference>
<dbReference type="InterPro" id="IPR050128">
    <property type="entry name" value="Sulfate_adenylyltrnsfr_sub2"/>
</dbReference>
<proteinExistence type="predicted"/>
<dbReference type="GO" id="GO:0003824">
    <property type="term" value="F:catalytic activity"/>
    <property type="evidence" value="ECO:0007669"/>
    <property type="project" value="InterPro"/>
</dbReference>
<dbReference type="PANTHER" id="PTHR43196">
    <property type="entry name" value="SULFATE ADENYLYLTRANSFERASE SUBUNIT 2"/>
    <property type="match status" value="1"/>
</dbReference>
<evidence type="ECO:0000313" key="3">
    <source>
        <dbReference type="Proteomes" id="UP000001037"/>
    </source>
</evidence>
<dbReference type="AlphaFoldDB" id="G0EF95"/>
<dbReference type="InterPro" id="IPR014729">
    <property type="entry name" value="Rossmann-like_a/b/a_fold"/>
</dbReference>
<dbReference type="SUPFAM" id="SSF52402">
    <property type="entry name" value="Adenine nucleotide alpha hydrolases-like"/>
    <property type="match status" value="1"/>
</dbReference>
<dbReference type="InParanoid" id="G0EF95"/>
<name>G0EF95_PYRF1</name>
<protein>
    <submittedName>
        <fullName evidence="2">PP-loop domain protein</fullName>
    </submittedName>
</protein>
<dbReference type="RefSeq" id="WP_014025815.1">
    <property type="nucleotide sequence ID" value="NC_015931.1"/>
</dbReference>